<protein>
    <submittedName>
        <fullName evidence="3">Uncharacterized protein</fullName>
    </submittedName>
</protein>
<keyword evidence="2" id="KW-0472">Membrane</keyword>
<dbReference type="RefSeq" id="XP_062628096.1">
    <property type="nucleotide sequence ID" value="XM_062772112.1"/>
</dbReference>
<keyword evidence="2" id="KW-0812">Transmembrane</keyword>
<feature type="region of interest" description="Disordered" evidence="1">
    <location>
        <begin position="86"/>
        <end position="148"/>
    </location>
</feature>
<evidence type="ECO:0000256" key="1">
    <source>
        <dbReference type="SAM" id="MobiDB-lite"/>
    </source>
</evidence>
<evidence type="ECO:0000313" key="3">
    <source>
        <dbReference type="EMBL" id="WOO82064.1"/>
    </source>
</evidence>
<feature type="region of interest" description="Disordered" evidence="1">
    <location>
        <begin position="183"/>
        <end position="302"/>
    </location>
</feature>
<gene>
    <name evidence="3" type="ORF">LOC62_04G005566</name>
</gene>
<keyword evidence="4" id="KW-1185">Reference proteome</keyword>
<dbReference type="EMBL" id="CP086717">
    <property type="protein sequence ID" value="WOO82064.1"/>
    <property type="molecule type" value="Genomic_DNA"/>
</dbReference>
<feature type="compositionally biased region" description="Basic and acidic residues" evidence="1">
    <location>
        <begin position="351"/>
        <end position="364"/>
    </location>
</feature>
<name>A0AAF1BMH9_9TREE</name>
<reference evidence="3" key="1">
    <citation type="submission" date="2023-10" db="EMBL/GenBank/DDBJ databases">
        <authorList>
            <person name="Noh H."/>
        </authorList>
    </citation>
    <scope>NUCLEOTIDE SEQUENCE</scope>
    <source>
        <strain evidence="3">DUCC4014</strain>
    </source>
</reference>
<evidence type="ECO:0000256" key="2">
    <source>
        <dbReference type="SAM" id="Phobius"/>
    </source>
</evidence>
<feature type="compositionally biased region" description="Low complexity" evidence="1">
    <location>
        <begin position="201"/>
        <end position="218"/>
    </location>
</feature>
<organism evidence="3 4">
    <name type="scientific">Vanrija pseudolonga</name>
    <dbReference type="NCBI Taxonomy" id="143232"/>
    <lineage>
        <taxon>Eukaryota</taxon>
        <taxon>Fungi</taxon>
        <taxon>Dikarya</taxon>
        <taxon>Basidiomycota</taxon>
        <taxon>Agaricomycotina</taxon>
        <taxon>Tremellomycetes</taxon>
        <taxon>Trichosporonales</taxon>
        <taxon>Trichosporonaceae</taxon>
        <taxon>Vanrija</taxon>
    </lineage>
</organism>
<dbReference type="Proteomes" id="UP000827549">
    <property type="component" value="Chromosome 4"/>
</dbReference>
<feature type="compositionally biased region" description="Polar residues" evidence="1">
    <location>
        <begin position="394"/>
        <end position="403"/>
    </location>
</feature>
<feature type="compositionally biased region" description="Low complexity" evidence="1">
    <location>
        <begin position="233"/>
        <end position="248"/>
    </location>
</feature>
<feature type="region of interest" description="Disordered" evidence="1">
    <location>
        <begin position="350"/>
        <end position="370"/>
    </location>
</feature>
<feature type="transmembrane region" description="Helical" evidence="2">
    <location>
        <begin position="51"/>
        <end position="76"/>
    </location>
</feature>
<dbReference type="AlphaFoldDB" id="A0AAF1BMH9"/>
<evidence type="ECO:0000313" key="4">
    <source>
        <dbReference type="Proteomes" id="UP000827549"/>
    </source>
</evidence>
<accession>A0AAF1BMH9</accession>
<sequence>MAPNPLPTPEAVAATPAVAARQVVITTVYSTLPDPTPTATPSQATSDNKAIIGPVVGGLVGGVGVGLFVTLLWYFLARRRKNKQREARAALSRRRARQVQSMQHTRRKSTTSSTGSSAHHLKPTSPSEKNFDPHVPVTPPQRTYAPKQFDPFVNEKGYGYEPKPLAYVPAGGGEYFIQQAYELPSTPPSQDPQPLVQFDLPTNDTTTVTTTSTDKSSPPNSPPSGPDRTSRGASRIAAAELAVASATAPITKRHRPKRPSPLAKSDESEGGHLPSNDFTQVRPGYSLDNSPIHSPPSSDGSHATAVYAAAAGGSWGIALGSPEEDENETITFADEQERAIAATRAVLDPAFEERMANEPDRDTKASSGMYSHDPFAEYHAYMSARPESDIENLFDNSTASPPHTASGRKPIDWI</sequence>
<keyword evidence="2" id="KW-1133">Transmembrane helix</keyword>
<feature type="region of interest" description="Disordered" evidence="1">
    <location>
        <begin position="392"/>
        <end position="414"/>
    </location>
</feature>
<proteinExistence type="predicted"/>
<dbReference type="GeneID" id="87808795"/>
<feature type="compositionally biased region" description="Polar residues" evidence="1">
    <location>
        <begin position="287"/>
        <end position="301"/>
    </location>
</feature>